<evidence type="ECO:0000259" key="1">
    <source>
        <dbReference type="Pfam" id="PF12146"/>
    </source>
</evidence>
<dbReference type="GO" id="GO:0016787">
    <property type="term" value="F:hydrolase activity"/>
    <property type="evidence" value="ECO:0007669"/>
    <property type="project" value="UniProtKB-KW"/>
</dbReference>
<dbReference type="InterPro" id="IPR029058">
    <property type="entry name" value="AB_hydrolase_fold"/>
</dbReference>
<sequence>MSGFKLIPLARKLAVGLLVLGIVFFIGRVYQSEKGPSLQSWHRWSADEMSAEAIDHASFADYLAREDTLFRDMKTQLTDALSDDEKTPLNRFYAQSRVYPARFQPNWNRSQVLMPQGTIRGAAVLLHGLTDSPYSMRYLAQAWQQGFVVVVPRMPGHGTAPGALAKVDRDQWLATTRLAVREATRLAGSSVPLHLVGYSNGGALAIQYALDSLGNTALRRPQQIILLSPMIGVPSYARFAGLAGWPAAFPAFAKAAWLNVVPEFNPYKYNSFPVNAARQSWLLTQALQQQIQQAARSGQIKDLPPVLTFQSVMDSTVSARAVVDALYRYLPSNGSELVLFDINQAANAGALFRPSSWQAVNTLLPAPPRRYTTIVIANAAANSFDTVARTTPAQAMQETQEDLHIAWPPGMFSLSHIALPFPLNDSLYGLYPAENNQYGISLGAFSLRGETNTLAVSLDTLMRASSSPFFPWMMAQINRHIACSDKRDIPACINASRQLPADRAVVGENQPR</sequence>
<keyword evidence="2" id="KW-0378">Hydrolase</keyword>
<dbReference type="Pfam" id="PF12146">
    <property type="entry name" value="Hydrolase_4"/>
    <property type="match status" value="1"/>
</dbReference>
<feature type="domain" description="Serine aminopeptidase S33" evidence="1">
    <location>
        <begin position="119"/>
        <end position="245"/>
    </location>
</feature>
<accession>A0ABZ0MVA3</accession>
<dbReference type="InterPro" id="IPR022742">
    <property type="entry name" value="Hydrolase_4"/>
</dbReference>
<evidence type="ECO:0000313" key="2">
    <source>
        <dbReference type="EMBL" id="WOZ79370.1"/>
    </source>
</evidence>
<dbReference type="EMBL" id="CP137744">
    <property type="protein sequence ID" value="WOZ79370.1"/>
    <property type="molecule type" value="Genomic_DNA"/>
</dbReference>
<dbReference type="SUPFAM" id="SSF53474">
    <property type="entry name" value="alpha/beta-Hydrolases"/>
    <property type="match status" value="1"/>
</dbReference>
<keyword evidence="3" id="KW-1185">Reference proteome</keyword>
<name>A0ABZ0MVA3_9ENTR</name>
<dbReference type="Proteomes" id="UP001302368">
    <property type="component" value="Chromosome"/>
</dbReference>
<dbReference type="Gene3D" id="3.40.50.1820">
    <property type="entry name" value="alpha/beta hydrolase"/>
    <property type="match status" value="1"/>
</dbReference>
<dbReference type="RefSeq" id="WP_305735843.1">
    <property type="nucleotide sequence ID" value="NZ_CP137744.1"/>
</dbReference>
<organism evidence="2 3">
    <name type="scientific">Kosakonia sacchari</name>
    <dbReference type="NCBI Taxonomy" id="1158459"/>
    <lineage>
        <taxon>Bacteria</taxon>
        <taxon>Pseudomonadati</taxon>
        <taxon>Pseudomonadota</taxon>
        <taxon>Gammaproteobacteria</taxon>
        <taxon>Enterobacterales</taxon>
        <taxon>Enterobacteriaceae</taxon>
        <taxon>Kosakonia</taxon>
    </lineage>
</organism>
<proteinExistence type="predicted"/>
<reference evidence="2 3" key="1">
    <citation type="submission" date="2023-10" db="EMBL/GenBank/DDBJ databases">
        <title>Genome sequencing of the isolated polysaccharide-producing bacterium Kosakonia sacchari KS2022.</title>
        <authorList>
            <person name="Yi X."/>
        </authorList>
    </citation>
    <scope>NUCLEOTIDE SEQUENCE [LARGE SCALE GENOMIC DNA]</scope>
    <source>
        <strain evidence="2 3">KS2022</strain>
    </source>
</reference>
<evidence type="ECO:0000313" key="3">
    <source>
        <dbReference type="Proteomes" id="UP001302368"/>
    </source>
</evidence>
<gene>
    <name evidence="2" type="ORF">Q8Y70_10070</name>
</gene>
<protein>
    <submittedName>
        <fullName evidence="2">Alpha/beta fold hydrolase</fullName>
    </submittedName>
</protein>